<feature type="compositionally biased region" description="Low complexity" evidence="2">
    <location>
        <begin position="74"/>
        <end position="83"/>
    </location>
</feature>
<keyword evidence="5" id="KW-1185">Reference proteome</keyword>
<sequence length="543" mass="61351">MRRTTARPPQVTQSGLAAAFTGEPRSQMRSVKTRQVEKPAATNRVVDSLRAQAPSSTDPTAKVKKKKSKKGNKKQGSLQGQLKAAVEGLTRAHQYLAEERSRLLTESRESQASPPPTESGLDSDRRSHDYNWKVDKIEEHVSSNRYDDVVLHLKQELETRGAEFEALRSDLSSRLLSYESLLGRMEAKYDAQIRSVQENSSEALDLANRSVRVLEKFEHDRAALNAHVSEELERLSTRLEGMEASISSHNRDFIEKNRQIEVRLKPKVEAQEELQSQMLARLTGLEGKLDAIMRDHTGFKSELERMNSAYESLRQRVVSRESEGGFDMQGSFSEDSISPRSDVPSKFQGGDPRRWNEEAPSRGTVDTLIVKVKGLDAHVRSLQLELRQENEFWNKRFSADNNMEDVAVKVRTYNLVRELHKKYEETNNQHRSLMRELQRLSERSREAFSFETGCKDSDIDTKLRVDSSLEACAKFLLSGVYLLTSFAQSMKHSLSAMRIGQEAALPASNGCQGSFQLLLGPKVGKFDGRWASGRNMPSDSLES</sequence>
<accession>L1J139</accession>
<feature type="region of interest" description="Disordered" evidence="2">
    <location>
        <begin position="97"/>
        <end position="127"/>
    </location>
</feature>
<organism evidence="3">
    <name type="scientific">Guillardia theta (strain CCMP2712)</name>
    <name type="common">Cryptophyte</name>
    <dbReference type="NCBI Taxonomy" id="905079"/>
    <lineage>
        <taxon>Eukaryota</taxon>
        <taxon>Cryptophyceae</taxon>
        <taxon>Pyrenomonadales</taxon>
        <taxon>Geminigeraceae</taxon>
        <taxon>Guillardia</taxon>
    </lineage>
</organism>
<dbReference type="AlphaFoldDB" id="L1J139"/>
<protein>
    <submittedName>
        <fullName evidence="3 4">Uncharacterized protein</fullName>
    </submittedName>
</protein>
<dbReference type="GeneID" id="17298559"/>
<dbReference type="HOGENOM" id="CLU_502000_0_0_1"/>
<dbReference type="PaxDb" id="55529-EKX41839"/>
<reference evidence="5" key="2">
    <citation type="submission" date="2012-11" db="EMBL/GenBank/DDBJ databases">
        <authorList>
            <person name="Kuo A."/>
            <person name="Curtis B.A."/>
            <person name="Tanifuji G."/>
            <person name="Burki F."/>
            <person name="Gruber A."/>
            <person name="Irimia M."/>
            <person name="Maruyama S."/>
            <person name="Arias M.C."/>
            <person name="Ball S.G."/>
            <person name="Gile G.H."/>
            <person name="Hirakawa Y."/>
            <person name="Hopkins J.F."/>
            <person name="Rensing S.A."/>
            <person name="Schmutz J."/>
            <person name="Symeonidi A."/>
            <person name="Elias M."/>
            <person name="Eveleigh R.J."/>
            <person name="Herman E.K."/>
            <person name="Klute M.J."/>
            <person name="Nakayama T."/>
            <person name="Obornik M."/>
            <person name="Reyes-Prieto A."/>
            <person name="Armbrust E.V."/>
            <person name="Aves S.J."/>
            <person name="Beiko R.G."/>
            <person name="Coutinho P."/>
            <person name="Dacks J.B."/>
            <person name="Durnford D.G."/>
            <person name="Fast N.M."/>
            <person name="Green B.R."/>
            <person name="Grisdale C."/>
            <person name="Hempe F."/>
            <person name="Henrissat B."/>
            <person name="Hoppner M.P."/>
            <person name="Ishida K.-I."/>
            <person name="Kim E."/>
            <person name="Koreny L."/>
            <person name="Kroth P.G."/>
            <person name="Liu Y."/>
            <person name="Malik S.-B."/>
            <person name="Maier U.G."/>
            <person name="McRose D."/>
            <person name="Mock T."/>
            <person name="Neilson J.A."/>
            <person name="Onodera N.T."/>
            <person name="Poole A.M."/>
            <person name="Pritham E.J."/>
            <person name="Richards T.A."/>
            <person name="Rocap G."/>
            <person name="Roy S.W."/>
            <person name="Sarai C."/>
            <person name="Schaack S."/>
            <person name="Shirato S."/>
            <person name="Slamovits C.H."/>
            <person name="Spencer D.F."/>
            <person name="Suzuki S."/>
            <person name="Worden A.Z."/>
            <person name="Zauner S."/>
            <person name="Barry K."/>
            <person name="Bell C."/>
            <person name="Bharti A.K."/>
            <person name="Crow J.A."/>
            <person name="Grimwood J."/>
            <person name="Kramer R."/>
            <person name="Lindquist E."/>
            <person name="Lucas S."/>
            <person name="Salamov A."/>
            <person name="McFadden G.I."/>
            <person name="Lane C.E."/>
            <person name="Keeling P.J."/>
            <person name="Gray M.W."/>
            <person name="Grigoriev I.V."/>
            <person name="Archibald J.M."/>
        </authorList>
    </citation>
    <scope>NUCLEOTIDE SEQUENCE</scope>
    <source>
        <strain evidence="5">CCMP2712</strain>
    </source>
</reference>
<reference evidence="4" key="3">
    <citation type="submission" date="2016-03" db="UniProtKB">
        <authorList>
            <consortium name="EnsemblProtists"/>
        </authorList>
    </citation>
    <scope>IDENTIFICATION</scope>
</reference>
<feature type="region of interest" description="Disordered" evidence="2">
    <location>
        <begin position="321"/>
        <end position="360"/>
    </location>
</feature>
<proteinExistence type="predicted"/>
<gene>
    <name evidence="3" type="ORF">GUITHDRAFT_141599</name>
</gene>
<feature type="compositionally biased region" description="Basic residues" evidence="2">
    <location>
        <begin position="62"/>
        <end position="73"/>
    </location>
</feature>
<dbReference type="Proteomes" id="UP000011087">
    <property type="component" value="Unassembled WGS sequence"/>
</dbReference>
<feature type="compositionally biased region" description="Polar residues" evidence="2">
    <location>
        <begin position="330"/>
        <end position="339"/>
    </location>
</feature>
<feature type="coiled-coil region" evidence="1">
    <location>
        <begin position="225"/>
        <end position="252"/>
    </location>
</feature>
<keyword evidence="1" id="KW-0175">Coiled coil</keyword>
<name>L1J139_GUITC</name>
<dbReference type="EMBL" id="JH993020">
    <property type="protein sequence ID" value="EKX41839.1"/>
    <property type="molecule type" value="Genomic_DNA"/>
</dbReference>
<dbReference type="EnsemblProtists" id="EKX41839">
    <property type="protein sequence ID" value="EKX41839"/>
    <property type="gene ID" value="GUITHDRAFT_141599"/>
</dbReference>
<feature type="compositionally biased region" description="Basic and acidic residues" evidence="2">
    <location>
        <begin position="97"/>
        <end position="109"/>
    </location>
</feature>
<dbReference type="KEGG" id="gtt:GUITHDRAFT_141599"/>
<feature type="region of interest" description="Disordered" evidence="2">
    <location>
        <begin position="1"/>
        <end position="85"/>
    </location>
</feature>
<feature type="compositionally biased region" description="Basic and acidic residues" evidence="2">
    <location>
        <begin position="351"/>
        <end position="360"/>
    </location>
</feature>
<feature type="coiled-coil region" evidence="1">
    <location>
        <begin position="416"/>
        <end position="443"/>
    </location>
</feature>
<evidence type="ECO:0000313" key="4">
    <source>
        <dbReference type="EnsemblProtists" id="EKX41839"/>
    </source>
</evidence>
<evidence type="ECO:0000313" key="5">
    <source>
        <dbReference type="Proteomes" id="UP000011087"/>
    </source>
</evidence>
<reference evidence="3 5" key="1">
    <citation type="journal article" date="2012" name="Nature">
        <title>Algal genomes reveal evolutionary mosaicism and the fate of nucleomorphs.</title>
        <authorList>
            <consortium name="DOE Joint Genome Institute"/>
            <person name="Curtis B.A."/>
            <person name="Tanifuji G."/>
            <person name="Burki F."/>
            <person name="Gruber A."/>
            <person name="Irimia M."/>
            <person name="Maruyama S."/>
            <person name="Arias M.C."/>
            <person name="Ball S.G."/>
            <person name="Gile G.H."/>
            <person name="Hirakawa Y."/>
            <person name="Hopkins J.F."/>
            <person name="Kuo A."/>
            <person name="Rensing S.A."/>
            <person name="Schmutz J."/>
            <person name="Symeonidi A."/>
            <person name="Elias M."/>
            <person name="Eveleigh R.J."/>
            <person name="Herman E.K."/>
            <person name="Klute M.J."/>
            <person name="Nakayama T."/>
            <person name="Obornik M."/>
            <person name="Reyes-Prieto A."/>
            <person name="Armbrust E.V."/>
            <person name="Aves S.J."/>
            <person name="Beiko R.G."/>
            <person name="Coutinho P."/>
            <person name="Dacks J.B."/>
            <person name="Durnford D.G."/>
            <person name="Fast N.M."/>
            <person name="Green B.R."/>
            <person name="Grisdale C.J."/>
            <person name="Hempel F."/>
            <person name="Henrissat B."/>
            <person name="Hoppner M.P."/>
            <person name="Ishida K."/>
            <person name="Kim E."/>
            <person name="Koreny L."/>
            <person name="Kroth P.G."/>
            <person name="Liu Y."/>
            <person name="Malik S.B."/>
            <person name="Maier U.G."/>
            <person name="McRose D."/>
            <person name="Mock T."/>
            <person name="Neilson J.A."/>
            <person name="Onodera N.T."/>
            <person name="Poole A.M."/>
            <person name="Pritham E.J."/>
            <person name="Richards T.A."/>
            <person name="Rocap G."/>
            <person name="Roy S.W."/>
            <person name="Sarai C."/>
            <person name="Schaack S."/>
            <person name="Shirato S."/>
            <person name="Slamovits C.H."/>
            <person name="Spencer D.F."/>
            <person name="Suzuki S."/>
            <person name="Worden A.Z."/>
            <person name="Zauner S."/>
            <person name="Barry K."/>
            <person name="Bell C."/>
            <person name="Bharti A.K."/>
            <person name="Crow J.A."/>
            <person name="Grimwood J."/>
            <person name="Kramer R."/>
            <person name="Lindquist E."/>
            <person name="Lucas S."/>
            <person name="Salamov A."/>
            <person name="McFadden G.I."/>
            <person name="Lane C.E."/>
            <person name="Keeling P.J."/>
            <person name="Gray M.W."/>
            <person name="Grigoriev I.V."/>
            <person name="Archibald J.M."/>
        </authorList>
    </citation>
    <scope>NUCLEOTIDE SEQUENCE</scope>
    <source>
        <strain evidence="3 5">CCMP2712</strain>
    </source>
</reference>
<evidence type="ECO:0000256" key="2">
    <source>
        <dbReference type="SAM" id="MobiDB-lite"/>
    </source>
</evidence>
<evidence type="ECO:0000313" key="3">
    <source>
        <dbReference type="EMBL" id="EKX41839.1"/>
    </source>
</evidence>
<dbReference type="RefSeq" id="XP_005828819.1">
    <property type="nucleotide sequence ID" value="XM_005828762.1"/>
</dbReference>
<evidence type="ECO:0000256" key="1">
    <source>
        <dbReference type="SAM" id="Coils"/>
    </source>
</evidence>